<dbReference type="Gene3D" id="3.40.190.80">
    <property type="match status" value="1"/>
</dbReference>
<evidence type="ECO:0000256" key="6">
    <source>
        <dbReference type="PIRSR" id="PIRSR600760-2"/>
    </source>
</evidence>
<dbReference type="Pfam" id="PF00459">
    <property type="entry name" value="Inositol_P"/>
    <property type="match status" value="1"/>
</dbReference>
<proteinExistence type="inferred from homology"/>
<gene>
    <name evidence="7" type="ORF">TMPK1_16000</name>
</gene>
<dbReference type="PANTHER" id="PTHR43200">
    <property type="entry name" value="PHOSPHATASE"/>
    <property type="match status" value="1"/>
</dbReference>
<dbReference type="GO" id="GO:0046872">
    <property type="term" value="F:metal ion binding"/>
    <property type="evidence" value="ECO:0007669"/>
    <property type="project" value="UniProtKB-KW"/>
</dbReference>
<name>A0A8S8X7R0_9PROT</name>
<accession>A0A8S8X7R0</accession>
<dbReference type="InterPro" id="IPR051090">
    <property type="entry name" value="Inositol_monoP_superfamily"/>
</dbReference>
<dbReference type="SUPFAM" id="SSF56655">
    <property type="entry name" value="Carbohydrate phosphatase"/>
    <property type="match status" value="1"/>
</dbReference>
<evidence type="ECO:0000256" key="3">
    <source>
        <dbReference type="ARBA" id="ARBA00022723"/>
    </source>
</evidence>
<feature type="binding site" evidence="6">
    <location>
        <position position="70"/>
    </location>
    <ligand>
        <name>Mg(2+)</name>
        <dbReference type="ChEBI" id="CHEBI:18420"/>
        <label>1</label>
        <note>catalytic</note>
    </ligand>
</feature>
<dbReference type="InterPro" id="IPR000760">
    <property type="entry name" value="Inositol_monophosphatase-like"/>
</dbReference>
<dbReference type="RefSeq" id="WP_420242469.1">
    <property type="nucleotide sequence ID" value="NZ_BOPV01000001.1"/>
</dbReference>
<dbReference type="GO" id="GO:0016791">
    <property type="term" value="F:phosphatase activity"/>
    <property type="evidence" value="ECO:0007669"/>
    <property type="project" value="UniProtKB-ARBA"/>
</dbReference>
<protein>
    <submittedName>
        <fullName evidence="7">Histidinol-phosphatase</fullName>
    </submittedName>
</protein>
<sequence>MTSVDLGPLLEVADRLATAAGAAARRHFRKPVVAEAKADSTPVSIADREAEAAMRAILLRERPMDGVFGEEEGASEGSSGLTWVLDPIDGTKAFLTGRPNFVVLVSLLDEDGTPLLGVIDQPIVQDRWIGAAGVGTTHNGAKVQTRSCANLSDAIFSSTMLPRDVARAAAFRRLGDACRYETWGGDGYMVGLQASGWIDVVLECGMQLYDFAPFAPIVEGAGGLVTDWNGTKLNRKSEGVALCVGDPRLHEPALRLLRG</sequence>
<dbReference type="EMBL" id="BOPV01000001">
    <property type="protein sequence ID" value="GIL39363.1"/>
    <property type="molecule type" value="Genomic_DNA"/>
</dbReference>
<organism evidence="7 8">
    <name type="scientific">Roseiterribacter gracilis</name>
    <dbReference type="NCBI Taxonomy" id="2812848"/>
    <lineage>
        <taxon>Bacteria</taxon>
        <taxon>Pseudomonadati</taxon>
        <taxon>Pseudomonadota</taxon>
        <taxon>Alphaproteobacteria</taxon>
        <taxon>Rhodospirillales</taxon>
        <taxon>Roseiterribacteraceae</taxon>
        <taxon>Roseiterribacter</taxon>
    </lineage>
</organism>
<dbReference type="AlphaFoldDB" id="A0A8S8X7R0"/>
<dbReference type="PROSITE" id="PS00629">
    <property type="entry name" value="IMP_1"/>
    <property type="match status" value="1"/>
</dbReference>
<evidence type="ECO:0000313" key="8">
    <source>
        <dbReference type="Proteomes" id="UP000681075"/>
    </source>
</evidence>
<feature type="binding site" evidence="6">
    <location>
        <position position="210"/>
    </location>
    <ligand>
        <name>Mg(2+)</name>
        <dbReference type="ChEBI" id="CHEBI:18420"/>
        <label>1</label>
        <note>catalytic</note>
    </ligand>
</feature>
<dbReference type="PRINTS" id="PR00377">
    <property type="entry name" value="IMPHPHTASES"/>
</dbReference>
<dbReference type="InterPro" id="IPR020583">
    <property type="entry name" value="Inositol_monoP_metal-BS"/>
</dbReference>
<feature type="binding site" evidence="6">
    <location>
        <position position="89"/>
    </location>
    <ligand>
        <name>Mg(2+)</name>
        <dbReference type="ChEBI" id="CHEBI:18420"/>
        <label>1</label>
        <note>catalytic</note>
    </ligand>
</feature>
<dbReference type="PANTHER" id="PTHR43200:SF6">
    <property type="entry name" value="3'(2'),5'-BISPHOSPHATE NUCLEOTIDASE"/>
    <property type="match status" value="1"/>
</dbReference>
<evidence type="ECO:0000256" key="4">
    <source>
        <dbReference type="ARBA" id="ARBA00022801"/>
    </source>
</evidence>
<dbReference type="Gene3D" id="3.30.540.10">
    <property type="entry name" value="Fructose-1,6-Bisphosphatase, subunit A, domain 1"/>
    <property type="match status" value="1"/>
</dbReference>
<evidence type="ECO:0000313" key="7">
    <source>
        <dbReference type="EMBL" id="GIL39363.1"/>
    </source>
</evidence>
<keyword evidence="8" id="KW-1185">Reference proteome</keyword>
<dbReference type="GO" id="GO:0000105">
    <property type="term" value="P:L-histidine biosynthetic process"/>
    <property type="evidence" value="ECO:0007669"/>
    <property type="project" value="TreeGrafter"/>
</dbReference>
<comment type="cofactor">
    <cofactor evidence="1 6">
        <name>Mg(2+)</name>
        <dbReference type="ChEBI" id="CHEBI:18420"/>
    </cofactor>
</comment>
<keyword evidence="5 6" id="KW-0460">Magnesium</keyword>
<feature type="binding site" evidence="6">
    <location>
        <position position="88"/>
    </location>
    <ligand>
        <name>Mg(2+)</name>
        <dbReference type="ChEBI" id="CHEBI:18420"/>
        <label>1</label>
        <note>catalytic</note>
    </ligand>
</feature>
<feature type="binding site" evidence="6">
    <location>
        <position position="86"/>
    </location>
    <ligand>
        <name>Mg(2+)</name>
        <dbReference type="ChEBI" id="CHEBI:18420"/>
        <label>1</label>
        <note>catalytic</note>
    </ligand>
</feature>
<keyword evidence="3 6" id="KW-0479">Metal-binding</keyword>
<keyword evidence="4" id="KW-0378">Hydrolase</keyword>
<evidence type="ECO:0000256" key="1">
    <source>
        <dbReference type="ARBA" id="ARBA00001946"/>
    </source>
</evidence>
<comment type="caution">
    <text evidence="7">The sequence shown here is derived from an EMBL/GenBank/DDBJ whole genome shotgun (WGS) entry which is preliminary data.</text>
</comment>
<evidence type="ECO:0000256" key="2">
    <source>
        <dbReference type="ARBA" id="ARBA00009759"/>
    </source>
</evidence>
<comment type="similarity">
    <text evidence="2">Belongs to the inositol monophosphatase superfamily.</text>
</comment>
<dbReference type="Proteomes" id="UP000681075">
    <property type="component" value="Unassembled WGS sequence"/>
</dbReference>
<evidence type="ECO:0000256" key="5">
    <source>
        <dbReference type="ARBA" id="ARBA00022842"/>
    </source>
</evidence>
<reference evidence="7" key="1">
    <citation type="submission" date="2021-02" db="EMBL/GenBank/DDBJ databases">
        <title>Genome sequence of Rhodospirillales sp. strain TMPK1 isolated from soil.</title>
        <authorList>
            <person name="Nakai R."/>
            <person name="Kusada H."/>
            <person name="Tamaki H."/>
        </authorList>
    </citation>
    <scope>NUCLEOTIDE SEQUENCE</scope>
    <source>
        <strain evidence="7">TMPK1</strain>
    </source>
</reference>